<dbReference type="AlphaFoldDB" id="A0A821TR14"/>
<comment type="caution">
    <text evidence="1">The sequence shown here is derived from an EMBL/GenBank/DDBJ whole genome shotgun (WGS) entry which is preliminary data.</text>
</comment>
<dbReference type="EMBL" id="CAJOBZ010000026">
    <property type="protein sequence ID" value="CAF4878678.1"/>
    <property type="molecule type" value="Genomic_DNA"/>
</dbReference>
<sequence>MKKRFRRVLNLVLSPVGRLSSAIWKAKGQGQRTISWCDQVMIVSPLTAELREAADETKWRDLTSRTAGTGQ</sequence>
<reference evidence="1" key="1">
    <citation type="submission" date="2021-02" db="EMBL/GenBank/DDBJ databases">
        <authorList>
            <person name="Steward A R."/>
        </authorList>
    </citation>
    <scope>NUCLEOTIDE SEQUENCE</scope>
</reference>
<dbReference type="Proteomes" id="UP000663880">
    <property type="component" value="Unassembled WGS sequence"/>
</dbReference>
<proteinExistence type="predicted"/>
<gene>
    <name evidence="1" type="ORF">PMACD_LOCUS9411</name>
</gene>
<name>A0A821TR14_9NEOP</name>
<keyword evidence="2" id="KW-1185">Reference proteome</keyword>
<protein>
    <submittedName>
        <fullName evidence="1">Uncharacterized protein</fullName>
    </submittedName>
</protein>
<evidence type="ECO:0000313" key="1">
    <source>
        <dbReference type="EMBL" id="CAF4878678.1"/>
    </source>
</evidence>
<organism evidence="1 2">
    <name type="scientific">Pieris macdunnoughi</name>
    <dbReference type="NCBI Taxonomy" id="345717"/>
    <lineage>
        <taxon>Eukaryota</taxon>
        <taxon>Metazoa</taxon>
        <taxon>Ecdysozoa</taxon>
        <taxon>Arthropoda</taxon>
        <taxon>Hexapoda</taxon>
        <taxon>Insecta</taxon>
        <taxon>Pterygota</taxon>
        <taxon>Neoptera</taxon>
        <taxon>Endopterygota</taxon>
        <taxon>Lepidoptera</taxon>
        <taxon>Glossata</taxon>
        <taxon>Ditrysia</taxon>
        <taxon>Papilionoidea</taxon>
        <taxon>Pieridae</taxon>
        <taxon>Pierinae</taxon>
        <taxon>Pieris</taxon>
    </lineage>
</organism>
<accession>A0A821TR14</accession>
<evidence type="ECO:0000313" key="2">
    <source>
        <dbReference type="Proteomes" id="UP000663880"/>
    </source>
</evidence>